<keyword evidence="10" id="KW-1185">Reference proteome</keyword>
<evidence type="ECO:0000313" key="9">
    <source>
        <dbReference type="EMBL" id="CCJ33439.1"/>
    </source>
</evidence>
<gene>
    <name evidence="9" type="ORF">CAAU_1355</name>
</gene>
<dbReference type="GO" id="GO:0004252">
    <property type="term" value="F:serine-type endopeptidase activity"/>
    <property type="evidence" value="ECO:0007669"/>
    <property type="project" value="InterPro"/>
</dbReference>
<dbReference type="PANTHER" id="PTHR43066:SF26">
    <property type="entry name" value="RHOMBOID PROTEASE GLPG"/>
    <property type="match status" value="1"/>
</dbReference>
<evidence type="ECO:0000256" key="7">
    <source>
        <dbReference type="SAM" id="Phobius"/>
    </source>
</evidence>
<evidence type="ECO:0000256" key="1">
    <source>
        <dbReference type="ARBA" id="ARBA00004141"/>
    </source>
</evidence>
<feature type="transmembrane region" description="Helical" evidence="7">
    <location>
        <begin position="195"/>
        <end position="216"/>
    </location>
</feature>
<evidence type="ECO:0000256" key="4">
    <source>
        <dbReference type="ARBA" id="ARBA00022692"/>
    </source>
</evidence>
<reference evidence="9 10" key="1">
    <citation type="journal article" date="2011" name="J. Bacteriol.">
        <title>Draft genome sequence of Caloramator australicus strain RC3T, a thermoanaerobe from the Great Artesian Basin of Australia.</title>
        <authorList>
            <person name="Ogg C.D."/>
            <person name="Patel B.K.C."/>
        </authorList>
    </citation>
    <scope>NUCLEOTIDE SEQUENCE [LARGE SCALE GENOMIC DNA]</scope>
    <source>
        <strain evidence="9 10">RC3</strain>
    </source>
</reference>
<comment type="caution">
    <text evidence="9">The sequence shown here is derived from an EMBL/GenBank/DDBJ whole genome shotgun (WGS) entry which is preliminary data.</text>
</comment>
<evidence type="ECO:0000259" key="8">
    <source>
        <dbReference type="Pfam" id="PF01694"/>
    </source>
</evidence>
<keyword evidence="2" id="KW-1003">Cell membrane</keyword>
<dbReference type="InterPro" id="IPR022764">
    <property type="entry name" value="Peptidase_S54_rhomboid_dom"/>
</dbReference>
<feature type="transmembrane region" description="Helical" evidence="7">
    <location>
        <begin position="67"/>
        <end position="96"/>
    </location>
</feature>
<dbReference type="EMBL" id="CAKP01000071">
    <property type="protein sequence ID" value="CCJ33439.1"/>
    <property type="molecule type" value="Genomic_DNA"/>
</dbReference>
<organism evidence="9 10">
    <name type="scientific">Caloramator australicus RC3</name>
    <dbReference type="NCBI Taxonomy" id="857293"/>
    <lineage>
        <taxon>Bacteria</taxon>
        <taxon>Bacillati</taxon>
        <taxon>Bacillota</taxon>
        <taxon>Clostridia</taxon>
        <taxon>Eubacteriales</taxon>
        <taxon>Clostridiaceae</taxon>
        <taxon>Caloramator</taxon>
    </lineage>
</organism>
<keyword evidence="3" id="KW-0997">Cell inner membrane</keyword>
<proteinExistence type="predicted"/>
<feature type="transmembrane region" description="Helical" evidence="7">
    <location>
        <begin position="163"/>
        <end position="183"/>
    </location>
</feature>
<dbReference type="STRING" id="857293.CAAU_1355"/>
<evidence type="ECO:0000256" key="6">
    <source>
        <dbReference type="ARBA" id="ARBA00023136"/>
    </source>
</evidence>
<dbReference type="SUPFAM" id="SSF144091">
    <property type="entry name" value="Rhomboid-like"/>
    <property type="match status" value="1"/>
</dbReference>
<evidence type="ECO:0000256" key="2">
    <source>
        <dbReference type="ARBA" id="ARBA00022475"/>
    </source>
</evidence>
<dbReference type="OrthoDB" id="9813074at2"/>
<dbReference type="InterPro" id="IPR035952">
    <property type="entry name" value="Rhomboid-like_sf"/>
</dbReference>
<evidence type="ECO:0000313" key="10">
    <source>
        <dbReference type="Proteomes" id="UP000007652"/>
    </source>
</evidence>
<comment type="subcellular location">
    <subcellularLocation>
        <location evidence="1">Membrane</location>
        <topology evidence="1">Multi-pass membrane protein</topology>
    </subcellularLocation>
</comment>
<dbReference type="eggNOG" id="COG0705">
    <property type="taxonomic scope" value="Bacteria"/>
</dbReference>
<accession>I7K7D3</accession>
<evidence type="ECO:0000256" key="5">
    <source>
        <dbReference type="ARBA" id="ARBA00022989"/>
    </source>
</evidence>
<protein>
    <submittedName>
        <fullName evidence="9">Rhomboid family protein</fullName>
    </submittedName>
</protein>
<dbReference type="FunFam" id="1.20.1540.10:FF:000027">
    <property type="entry name" value="Rhomboid family intramembrane serine protease"/>
    <property type="match status" value="1"/>
</dbReference>
<feature type="transmembrane region" description="Helical" evidence="7">
    <location>
        <begin position="108"/>
        <end position="126"/>
    </location>
</feature>
<sequence>MIPLRDANPSRKKPVVTFLIIFVNLVIFIFETSMPHYLLEDFLKVFGFIPLMLTKSLLEVFSGNIEIYILPIFTSMFLHGSWTHLISNMWALWLFGDNVEDRMGHFKFLVFYLISGFIAALVHYLFNFNSPVVTIGASGAIAGVMGAYFIMFPFARITTLIPLLWIPFFVDIPSFIYIGLWFISQISNGVLTLIGPLYGAGIAWWAHIGGFLYGAYVAPKYKRKRYYGYMDNYYGFFS</sequence>
<keyword evidence="5 7" id="KW-1133">Transmembrane helix</keyword>
<dbReference type="Gene3D" id="1.20.1540.10">
    <property type="entry name" value="Rhomboid-like"/>
    <property type="match status" value="1"/>
</dbReference>
<dbReference type="GO" id="GO:0016020">
    <property type="term" value="C:membrane"/>
    <property type="evidence" value="ECO:0007669"/>
    <property type="project" value="UniProtKB-SubCell"/>
</dbReference>
<keyword evidence="6 7" id="KW-0472">Membrane</keyword>
<name>I7K7D3_9CLOT</name>
<dbReference type="Pfam" id="PF01694">
    <property type="entry name" value="Rhomboid"/>
    <property type="match status" value="1"/>
</dbReference>
<dbReference type="RefSeq" id="WP_008908708.1">
    <property type="nucleotide sequence ID" value="NZ_CAKP01000071.1"/>
</dbReference>
<feature type="domain" description="Peptidase S54 rhomboid" evidence="8">
    <location>
        <begin position="72"/>
        <end position="218"/>
    </location>
</feature>
<feature type="transmembrane region" description="Helical" evidence="7">
    <location>
        <begin position="14"/>
        <end position="30"/>
    </location>
</feature>
<dbReference type="AlphaFoldDB" id="I7K7D3"/>
<keyword evidence="4 7" id="KW-0812">Transmembrane</keyword>
<feature type="transmembrane region" description="Helical" evidence="7">
    <location>
        <begin position="132"/>
        <end position="151"/>
    </location>
</feature>
<evidence type="ECO:0000256" key="3">
    <source>
        <dbReference type="ARBA" id="ARBA00022519"/>
    </source>
</evidence>
<dbReference type="PANTHER" id="PTHR43066">
    <property type="entry name" value="RHOMBOID-RELATED PROTEIN"/>
    <property type="match status" value="1"/>
</dbReference>
<dbReference type="Proteomes" id="UP000007652">
    <property type="component" value="Unassembled WGS sequence"/>
</dbReference>